<gene>
    <name evidence="1" type="ORF">DPMN_000535</name>
</gene>
<organism evidence="1 2">
    <name type="scientific">Dreissena polymorpha</name>
    <name type="common">Zebra mussel</name>
    <name type="synonym">Mytilus polymorpha</name>
    <dbReference type="NCBI Taxonomy" id="45954"/>
    <lineage>
        <taxon>Eukaryota</taxon>
        <taxon>Metazoa</taxon>
        <taxon>Spiralia</taxon>
        <taxon>Lophotrochozoa</taxon>
        <taxon>Mollusca</taxon>
        <taxon>Bivalvia</taxon>
        <taxon>Autobranchia</taxon>
        <taxon>Heteroconchia</taxon>
        <taxon>Euheterodonta</taxon>
        <taxon>Imparidentia</taxon>
        <taxon>Neoheterodontei</taxon>
        <taxon>Myida</taxon>
        <taxon>Dreissenoidea</taxon>
        <taxon>Dreissenidae</taxon>
        <taxon>Dreissena</taxon>
    </lineage>
</organism>
<evidence type="ECO:0000313" key="2">
    <source>
        <dbReference type="Proteomes" id="UP000828390"/>
    </source>
</evidence>
<reference evidence="1" key="2">
    <citation type="submission" date="2020-11" db="EMBL/GenBank/DDBJ databases">
        <authorList>
            <person name="McCartney M.A."/>
            <person name="Auch B."/>
            <person name="Kono T."/>
            <person name="Mallez S."/>
            <person name="Becker A."/>
            <person name="Gohl D.M."/>
            <person name="Silverstein K.A.T."/>
            <person name="Koren S."/>
            <person name="Bechman K.B."/>
            <person name="Herman A."/>
            <person name="Abrahante J.E."/>
            <person name="Garbe J."/>
        </authorList>
    </citation>
    <scope>NUCLEOTIDE SEQUENCE</scope>
    <source>
        <strain evidence="1">Duluth1</strain>
        <tissue evidence="1">Whole animal</tissue>
    </source>
</reference>
<comment type="caution">
    <text evidence="1">The sequence shown here is derived from an EMBL/GenBank/DDBJ whole genome shotgun (WGS) entry which is preliminary data.</text>
</comment>
<dbReference type="EMBL" id="JAIWYP010000001">
    <property type="protein sequence ID" value="KAH3876687.1"/>
    <property type="molecule type" value="Genomic_DNA"/>
</dbReference>
<keyword evidence="2" id="KW-1185">Reference proteome</keyword>
<accession>A0A9D4MJX6</accession>
<dbReference type="AlphaFoldDB" id="A0A9D4MJX6"/>
<name>A0A9D4MJX6_DREPO</name>
<dbReference type="Proteomes" id="UP000828390">
    <property type="component" value="Unassembled WGS sequence"/>
</dbReference>
<reference evidence="1" key="1">
    <citation type="journal article" date="2019" name="bioRxiv">
        <title>The Genome of the Zebra Mussel, Dreissena polymorpha: A Resource for Invasive Species Research.</title>
        <authorList>
            <person name="McCartney M.A."/>
            <person name="Auch B."/>
            <person name="Kono T."/>
            <person name="Mallez S."/>
            <person name="Zhang Y."/>
            <person name="Obille A."/>
            <person name="Becker A."/>
            <person name="Abrahante J.E."/>
            <person name="Garbe J."/>
            <person name="Badalamenti J.P."/>
            <person name="Herman A."/>
            <person name="Mangelson H."/>
            <person name="Liachko I."/>
            <person name="Sullivan S."/>
            <person name="Sone E.D."/>
            <person name="Koren S."/>
            <person name="Silverstein K.A.T."/>
            <person name="Beckman K.B."/>
            <person name="Gohl D.M."/>
        </authorList>
    </citation>
    <scope>NUCLEOTIDE SEQUENCE</scope>
    <source>
        <strain evidence="1">Duluth1</strain>
        <tissue evidence="1">Whole animal</tissue>
    </source>
</reference>
<proteinExistence type="predicted"/>
<sequence length="105" mass="11934">MIISRHVEEATRRYQSVDQNVDKISSYSLRLRLSILDGVRNVYNEFAAKQAAENVELQQRVIDVIISNDVTIDESDSGFPSDHMIVTSETSVNGSEFYHSFEMCS</sequence>
<protein>
    <submittedName>
        <fullName evidence="1">Uncharacterized protein</fullName>
    </submittedName>
</protein>
<evidence type="ECO:0000313" key="1">
    <source>
        <dbReference type="EMBL" id="KAH3876687.1"/>
    </source>
</evidence>